<dbReference type="PANTHER" id="PTHR33223:SF8">
    <property type="entry name" value="OS04G0172440 PROTEIN"/>
    <property type="match status" value="1"/>
</dbReference>
<dbReference type="OrthoDB" id="1301754at2759"/>
<dbReference type="PANTHER" id="PTHR33223">
    <property type="entry name" value="CCHC-TYPE DOMAIN-CONTAINING PROTEIN"/>
    <property type="match status" value="1"/>
</dbReference>
<dbReference type="AlphaFoldDB" id="A0A1U7W555"/>
<reference evidence="2" key="1">
    <citation type="journal article" date="2013" name="Genome Biol.">
        <title>Reference genomes and transcriptomes of Nicotiana sylvestris and Nicotiana tomentosiformis.</title>
        <authorList>
            <person name="Sierro N."/>
            <person name="Battey J.N."/>
            <person name="Ouadi S."/>
            <person name="Bovet L."/>
            <person name="Goepfert S."/>
            <person name="Bakaher N."/>
            <person name="Peitsch M.C."/>
            <person name="Ivanov N.V."/>
        </authorList>
    </citation>
    <scope>NUCLEOTIDE SEQUENCE [LARGE SCALE GENOMIC DNA]</scope>
</reference>
<evidence type="ECO:0000313" key="3">
    <source>
        <dbReference type="RefSeq" id="XP_009775167.1"/>
    </source>
</evidence>
<dbReference type="Pfam" id="PF03732">
    <property type="entry name" value="Retrotrans_gag"/>
    <property type="match status" value="1"/>
</dbReference>
<reference evidence="3" key="2">
    <citation type="submission" date="2025-08" db="UniProtKB">
        <authorList>
            <consortium name="RefSeq"/>
        </authorList>
    </citation>
    <scope>IDENTIFICATION</scope>
    <source>
        <tissue evidence="3">Leaf</tissue>
    </source>
</reference>
<evidence type="ECO:0000313" key="2">
    <source>
        <dbReference type="Proteomes" id="UP000189701"/>
    </source>
</evidence>
<name>A0A1U7W555_NICSY</name>
<dbReference type="RefSeq" id="XP_009775167.1">
    <property type="nucleotide sequence ID" value="XM_009776865.1"/>
</dbReference>
<dbReference type="InterPro" id="IPR005162">
    <property type="entry name" value="Retrotrans_gag_dom"/>
</dbReference>
<sequence>MLRWQMNSLRVSRGSESLNYEDLCIHPDEYMPIGYKPPNFDTSDGTGDPHTHLRAYCDKLVRVQRNKKLRMKLFIRNLTGEALTWYTRQDLRNWRTWKDMVEDFMNHFRFNMEITPDQFALVNLQIKPSESFQECYIPYFSTLDLSYDN</sequence>
<proteinExistence type="predicted"/>
<evidence type="ECO:0000259" key="1">
    <source>
        <dbReference type="Pfam" id="PF03732"/>
    </source>
</evidence>
<feature type="domain" description="Retrotransposon gag" evidence="1">
    <location>
        <begin position="72"/>
        <end position="136"/>
    </location>
</feature>
<dbReference type="Proteomes" id="UP000189701">
    <property type="component" value="Unplaced"/>
</dbReference>
<organism evidence="2 3">
    <name type="scientific">Nicotiana sylvestris</name>
    <name type="common">Wood tobacco</name>
    <name type="synonym">South American tobacco</name>
    <dbReference type="NCBI Taxonomy" id="4096"/>
    <lineage>
        <taxon>Eukaryota</taxon>
        <taxon>Viridiplantae</taxon>
        <taxon>Streptophyta</taxon>
        <taxon>Embryophyta</taxon>
        <taxon>Tracheophyta</taxon>
        <taxon>Spermatophyta</taxon>
        <taxon>Magnoliopsida</taxon>
        <taxon>eudicotyledons</taxon>
        <taxon>Gunneridae</taxon>
        <taxon>Pentapetalae</taxon>
        <taxon>asterids</taxon>
        <taxon>lamiids</taxon>
        <taxon>Solanales</taxon>
        <taxon>Solanaceae</taxon>
        <taxon>Nicotianoideae</taxon>
        <taxon>Nicotianeae</taxon>
        <taxon>Nicotiana</taxon>
    </lineage>
</organism>
<gene>
    <name evidence="3" type="primary">LOC104225099</name>
</gene>
<accession>A0A1U7W555</accession>
<keyword evidence="2" id="KW-1185">Reference proteome</keyword>
<protein>
    <submittedName>
        <fullName evidence="3">Uncharacterized protein LOC104225099</fullName>
    </submittedName>
</protein>